<dbReference type="Proteomes" id="UP001454036">
    <property type="component" value="Unassembled WGS sequence"/>
</dbReference>
<name>A0AAV3RL86_LITER</name>
<proteinExistence type="predicted"/>
<evidence type="ECO:0000313" key="1">
    <source>
        <dbReference type="EMBL" id="GAA0179113.1"/>
    </source>
</evidence>
<dbReference type="AlphaFoldDB" id="A0AAV3RL86"/>
<dbReference type="EMBL" id="BAABME010010477">
    <property type="protein sequence ID" value="GAA0179113.1"/>
    <property type="molecule type" value="Genomic_DNA"/>
</dbReference>
<comment type="caution">
    <text evidence="1">The sequence shown here is derived from an EMBL/GenBank/DDBJ whole genome shotgun (WGS) entry which is preliminary data.</text>
</comment>
<evidence type="ECO:0000313" key="2">
    <source>
        <dbReference type="Proteomes" id="UP001454036"/>
    </source>
</evidence>
<protein>
    <recommendedName>
        <fullName evidence="3">Reverse transcriptase</fullName>
    </recommendedName>
</protein>
<accession>A0AAV3RL86</accession>
<gene>
    <name evidence="1" type="ORF">LIER_29933</name>
</gene>
<reference evidence="1 2" key="1">
    <citation type="submission" date="2024-01" db="EMBL/GenBank/DDBJ databases">
        <title>The complete chloroplast genome sequence of Lithospermum erythrorhizon: insights into the phylogenetic relationship among Boraginaceae species and the maternal lineages of purple gromwells.</title>
        <authorList>
            <person name="Okada T."/>
            <person name="Watanabe K."/>
        </authorList>
    </citation>
    <scope>NUCLEOTIDE SEQUENCE [LARGE SCALE GENOMIC DNA]</scope>
</reference>
<keyword evidence="2" id="KW-1185">Reference proteome</keyword>
<sequence>MVRTDGIGRPYKELRANQLRCIAVEKNYWQQQSGIRWMQEGDRSTTYFHSVIKKKKWKKTIPETLIDAQWITDQDIVATSVVQHFQMAFTEDKREEASPDLMDCIPNLVTEQENAFLMAVLTIQEVQEVVFSMDKKSVAGPDGFNGTTLFQSFWHIIGDDVYKAVCSFMAGNAMPEGMTLTVISLIPMFGFYIHI</sequence>
<evidence type="ECO:0008006" key="3">
    <source>
        <dbReference type="Google" id="ProtNLM"/>
    </source>
</evidence>
<organism evidence="1 2">
    <name type="scientific">Lithospermum erythrorhizon</name>
    <name type="common">Purple gromwell</name>
    <name type="synonym">Lithospermum officinale var. erythrorhizon</name>
    <dbReference type="NCBI Taxonomy" id="34254"/>
    <lineage>
        <taxon>Eukaryota</taxon>
        <taxon>Viridiplantae</taxon>
        <taxon>Streptophyta</taxon>
        <taxon>Embryophyta</taxon>
        <taxon>Tracheophyta</taxon>
        <taxon>Spermatophyta</taxon>
        <taxon>Magnoliopsida</taxon>
        <taxon>eudicotyledons</taxon>
        <taxon>Gunneridae</taxon>
        <taxon>Pentapetalae</taxon>
        <taxon>asterids</taxon>
        <taxon>lamiids</taxon>
        <taxon>Boraginales</taxon>
        <taxon>Boraginaceae</taxon>
        <taxon>Boraginoideae</taxon>
        <taxon>Lithospermeae</taxon>
        <taxon>Lithospermum</taxon>
    </lineage>
</organism>